<gene>
    <name evidence="1" type="ORF">SAMN02745180_01811</name>
</gene>
<dbReference type="EMBL" id="FQXR01000008">
    <property type="protein sequence ID" value="SHI03105.1"/>
    <property type="molecule type" value="Genomic_DNA"/>
</dbReference>
<dbReference type="OrthoDB" id="1952884at2"/>
<reference evidence="1 2" key="1">
    <citation type="submission" date="2016-11" db="EMBL/GenBank/DDBJ databases">
        <authorList>
            <person name="Jaros S."/>
            <person name="Januszkiewicz K."/>
            <person name="Wedrychowicz H."/>
        </authorList>
    </citation>
    <scope>NUCLEOTIDE SEQUENCE [LARGE SCALE GENOMIC DNA]</scope>
    <source>
        <strain evidence="1 2">DSM 13106</strain>
    </source>
</reference>
<name>A0A1M5XTE9_9FIRM</name>
<accession>A0A1M5XTE9</accession>
<dbReference type="STRING" id="1123281.SAMN02745180_01811"/>
<dbReference type="AlphaFoldDB" id="A0A1M5XTE9"/>
<sequence>MATSTVNLWKMYEGLKYNFLFNNDINSIHILLNLYDLEENINNICPKYTCIKDVKRGIKYLLRYREDKDLVTNKIVYLIHEDVDRLELCFYLEGYKYGYYNNKWVNILEEKTLNYYTIEEIYNKKYLFQYNINVEDIKIIKNKFDLEIDYLEDKCKYIEGLTDYFSDQIIKNKIYKLNDYIDRQLKMDFNSYSSIKEEGSRFSQDELNKLYNLIVKYLYKNVIQIYKNASWYGLNDKVLNRYS</sequence>
<dbReference type="Proteomes" id="UP000184389">
    <property type="component" value="Unassembled WGS sequence"/>
</dbReference>
<keyword evidence="2" id="KW-1185">Reference proteome</keyword>
<organism evidence="1 2">
    <name type="scientific">Sporanaerobacter acetigenes DSM 13106</name>
    <dbReference type="NCBI Taxonomy" id="1123281"/>
    <lineage>
        <taxon>Bacteria</taxon>
        <taxon>Bacillati</taxon>
        <taxon>Bacillota</taxon>
        <taxon>Tissierellia</taxon>
        <taxon>Tissierellales</taxon>
        <taxon>Sporanaerobacteraceae</taxon>
        <taxon>Sporanaerobacter</taxon>
    </lineage>
</organism>
<protein>
    <submittedName>
        <fullName evidence="1">Uncharacterized protein</fullName>
    </submittedName>
</protein>
<evidence type="ECO:0000313" key="1">
    <source>
        <dbReference type="EMBL" id="SHI03105.1"/>
    </source>
</evidence>
<evidence type="ECO:0000313" key="2">
    <source>
        <dbReference type="Proteomes" id="UP000184389"/>
    </source>
</evidence>
<dbReference type="RefSeq" id="WP_072744478.1">
    <property type="nucleotide sequence ID" value="NZ_FQXR01000008.1"/>
</dbReference>
<proteinExistence type="predicted"/>